<reference evidence="1" key="1">
    <citation type="submission" date="2019-08" db="EMBL/GenBank/DDBJ databases">
        <title>Carotenoids and Carotenoid Binding Proteins in the Halophilic Cyanobacterium Euhalothece sp. ZM00.</title>
        <authorList>
            <person name="Cho S.M."/>
            <person name="Song J.Y."/>
            <person name="Park Y.-I."/>
        </authorList>
    </citation>
    <scope>NUCLEOTIDE SEQUENCE [LARGE SCALE GENOMIC DNA]</scope>
    <source>
        <strain evidence="1">Z-M001</strain>
        <plasmid evidence="1">pEu1</plasmid>
    </source>
</reference>
<gene>
    <name evidence="1" type="ORF">FRE64_16545</name>
</gene>
<keyword evidence="1" id="KW-0614">Plasmid</keyword>
<geneLocation type="plasmid" evidence="2">
    <name>peu1</name>
</geneLocation>
<dbReference type="Proteomes" id="UP000318453">
    <property type="component" value="Plasmid pEu1"/>
</dbReference>
<name>A0A5B8NQU8_9CHRO</name>
<dbReference type="EMBL" id="CP042327">
    <property type="protein sequence ID" value="QDZ41582.1"/>
    <property type="molecule type" value="Genomic_DNA"/>
</dbReference>
<proteinExistence type="predicted"/>
<dbReference type="KEGG" id="enn:FRE64_16545"/>
<dbReference type="SUPFAM" id="SSF88723">
    <property type="entry name" value="PIN domain-like"/>
    <property type="match status" value="1"/>
</dbReference>
<dbReference type="RefSeq" id="WP_146297459.1">
    <property type="nucleotide sequence ID" value="NZ_CP042327.1"/>
</dbReference>
<evidence type="ECO:0000313" key="1">
    <source>
        <dbReference type="EMBL" id="QDZ41582.1"/>
    </source>
</evidence>
<protein>
    <submittedName>
        <fullName evidence="1">Type II toxin-antitoxin system VapC family toxin</fullName>
    </submittedName>
</protein>
<dbReference type="Gene3D" id="3.40.50.1010">
    <property type="entry name" value="5'-nuclease"/>
    <property type="match status" value="1"/>
</dbReference>
<evidence type="ECO:0000313" key="2">
    <source>
        <dbReference type="Proteomes" id="UP000318453"/>
    </source>
</evidence>
<dbReference type="InterPro" id="IPR029060">
    <property type="entry name" value="PIN-like_dom_sf"/>
</dbReference>
<accession>A0A5B8NQU8</accession>
<keyword evidence="2" id="KW-1185">Reference proteome</keyword>
<sequence length="137" mass="15850">MKTALVIDSGPLIATLFEKDRYHLQAVKGFHQLKQEERTLILPLPIVFEVHRWLLQQQGSQLAQAVFIAIDRSFQIYAITESDFSAIKQIVLDLSHWEGTLADASVVYVAMKLRCPVWTLDYRDLSRFSKLTFWTPQ</sequence>
<dbReference type="OrthoDB" id="461349at2"/>
<organism evidence="1 2">
    <name type="scientific">Euhalothece natronophila Z-M001</name>
    <dbReference type="NCBI Taxonomy" id="522448"/>
    <lineage>
        <taxon>Bacteria</taxon>
        <taxon>Bacillati</taxon>
        <taxon>Cyanobacteriota</taxon>
        <taxon>Cyanophyceae</taxon>
        <taxon>Oscillatoriophycideae</taxon>
        <taxon>Chroococcales</taxon>
        <taxon>Halothecacae</taxon>
        <taxon>Halothece cluster</taxon>
        <taxon>Euhalothece</taxon>
    </lineage>
</organism>
<dbReference type="AlphaFoldDB" id="A0A5B8NQU8"/>